<gene>
    <name evidence="3" type="ORF">AA0113_g1333</name>
</gene>
<dbReference type="InterPro" id="IPR002347">
    <property type="entry name" value="SDR_fam"/>
</dbReference>
<protein>
    <recommendedName>
        <fullName evidence="5">NAD(P)-binding protein</fullName>
    </recommendedName>
</protein>
<keyword evidence="2" id="KW-0560">Oxidoreductase</keyword>
<proteinExistence type="inferred from homology"/>
<dbReference type="GO" id="GO:0016616">
    <property type="term" value="F:oxidoreductase activity, acting on the CH-OH group of donors, NAD or NADP as acceptor"/>
    <property type="evidence" value="ECO:0007669"/>
    <property type="project" value="TreeGrafter"/>
</dbReference>
<dbReference type="PANTHER" id="PTHR42760:SF37">
    <property type="entry name" value="CLAVALDEHYDE DEHYDROGENASE"/>
    <property type="match status" value="1"/>
</dbReference>
<evidence type="ECO:0000313" key="3">
    <source>
        <dbReference type="EMBL" id="RYO72143.1"/>
    </source>
</evidence>
<sequence length="321" mass="35461">MADQPDYDAITWPVQLTSKVHRRNNPLLDPSNPALSAVGKTVLITGATGGIGRAIAEAWRIAGAKAIVITGRNQKRLQEVVKTLEAIVQDDTTVHSFGPIDITKEEDVATLWRKAGEAVGRIDVLVNNAGSLTQAMIGKGDPGKWWQDFVGFLSFPYAPLWLLTPTQEVNVKAVHLNVHHFLAQAPDGKGTVISVSTGTLGDMYPDFSSYIPSKLAQTKFMEFLHHEQPGIRTFSLFPGLVATDMPPKQYLEYALDDPMLTGGLTLFLSTERAEWLRGSMVSVNWDYEEMEMHKEEILEKRLTKLAFCDAKFGKGGHPWAT</sequence>
<dbReference type="Proteomes" id="UP000293823">
    <property type="component" value="Unassembled WGS sequence"/>
</dbReference>
<comment type="caution">
    <text evidence="3">The sequence shown here is derived from an EMBL/GenBank/DDBJ whole genome shotgun (WGS) entry which is preliminary data.</text>
</comment>
<accession>A0A4Q4SP86</accession>
<evidence type="ECO:0000256" key="1">
    <source>
        <dbReference type="ARBA" id="ARBA00006484"/>
    </source>
</evidence>
<dbReference type="Pfam" id="PF00106">
    <property type="entry name" value="adh_short"/>
    <property type="match status" value="1"/>
</dbReference>
<dbReference type="SUPFAM" id="SSF51735">
    <property type="entry name" value="NAD(P)-binding Rossmann-fold domains"/>
    <property type="match status" value="1"/>
</dbReference>
<organism evidence="3 4">
    <name type="scientific">Alternaria arborescens</name>
    <dbReference type="NCBI Taxonomy" id="156630"/>
    <lineage>
        <taxon>Eukaryota</taxon>
        <taxon>Fungi</taxon>
        <taxon>Dikarya</taxon>
        <taxon>Ascomycota</taxon>
        <taxon>Pezizomycotina</taxon>
        <taxon>Dothideomycetes</taxon>
        <taxon>Pleosporomycetidae</taxon>
        <taxon>Pleosporales</taxon>
        <taxon>Pleosporineae</taxon>
        <taxon>Pleosporaceae</taxon>
        <taxon>Alternaria</taxon>
        <taxon>Alternaria sect. Alternaria</taxon>
    </lineage>
</organism>
<dbReference type="PANTHER" id="PTHR42760">
    <property type="entry name" value="SHORT-CHAIN DEHYDROGENASES/REDUCTASES FAMILY MEMBER"/>
    <property type="match status" value="1"/>
</dbReference>
<dbReference type="OrthoDB" id="1933717at2759"/>
<keyword evidence="4" id="KW-1185">Reference proteome</keyword>
<dbReference type="AlphaFoldDB" id="A0A4Q4SP86"/>
<comment type="similarity">
    <text evidence="1">Belongs to the short-chain dehydrogenases/reductases (SDR) family.</text>
</comment>
<dbReference type="Gene3D" id="3.40.50.720">
    <property type="entry name" value="NAD(P)-binding Rossmann-like Domain"/>
    <property type="match status" value="1"/>
</dbReference>
<dbReference type="CDD" id="cd05233">
    <property type="entry name" value="SDR_c"/>
    <property type="match status" value="1"/>
</dbReference>
<dbReference type="EMBL" id="PEJP01000004">
    <property type="protein sequence ID" value="RYO72143.1"/>
    <property type="molecule type" value="Genomic_DNA"/>
</dbReference>
<evidence type="ECO:0000313" key="4">
    <source>
        <dbReference type="Proteomes" id="UP000293823"/>
    </source>
</evidence>
<dbReference type="InterPro" id="IPR036291">
    <property type="entry name" value="NAD(P)-bd_dom_sf"/>
</dbReference>
<name>A0A4Q4SP86_9PLEO</name>
<dbReference type="PRINTS" id="PR00081">
    <property type="entry name" value="GDHRDH"/>
</dbReference>
<reference evidence="4" key="1">
    <citation type="journal article" date="2019" name="bioRxiv">
        <title>Genomics, evolutionary history and diagnostics of the Alternaria alternata species group including apple and Asian pear pathotypes.</title>
        <authorList>
            <person name="Armitage A.D."/>
            <person name="Cockerton H.M."/>
            <person name="Sreenivasaprasad S."/>
            <person name="Woodhall J.W."/>
            <person name="Lane C.R."/>
            <person name="Harrison R.J."/>
            <person name="Clarkson J.P."/>
        </authorList>
    </citation>
    <scope>NUCLEOTIDE SEQUENCE [LARGE SCALE GENOMIC DNA]</scope>
    <source>
        <strain evidence="4">RGR 97.0016</strain>
    </source>
</reference>
<evidence type="ECO:0008006" key="5">
    <source>
        <dbReference type="Google" id="ProtNLM"/>
    </source>
</evidence>
<evidence type="ECO:0000256" key="2">
    <source>
        <dbReference type="ARBA" id="ARBA00023002"/>
    </source>
</evidence>